<keyword evidence="1" id="KW-0812">Transmembrane</keyword>
<evidence type="ECO:0000313" key="2">
    <source>
        <dbReference type="EMBL" id="GIH07776.1"/>
    </source>
</evidence>
<evidence type="ECO:0000313" key="3">
    <source>
        <dbReference type="Proteomes" id="UP000612899"/>
    </source>
</evidence>
<feature type="transmembrane region" description="Helical" evidence="1">
    <location>
        <begin position="28"/>
        <end position="51"/>
    </location>
</feature>
<reference evidence="2" key="1">
    <citation type="submission" date="2021-01" db="EMBL/GenBank/DDBJ databases">
        <title>Whole genome shotgun sequence of Rhizocola hellebori NBRC 109834.</title>
        <authorList>
            <person name="Komaki H."/>
            <person name="Tamura T."/>
        </authorList>
    </citation>
    <scope>NUCLEOTIDE SEQUENCE</scope>
    <source>
        <strain evidence="2">NBRC 109834</strain>
    </source>
</reference>
<keyword evidence="3" id="KW-1185">Reference proteome</keyword>
<protein>
    <recommendedName>
        <fullName evidence="4">DUF4878 domain-containing protein</fullName>
    </recommendedName>
</protein>
<accession>A0A8J3QED4</accession>
<dbReference type="EMBL" id="BONY01000040">
    <property type="protein sequence ID" value="GIH07776.1"/>
    <property type="molecule type" value="Genomic_DNA"/>
</dbReference>
<evidence type="ECO:0000256" key="1">
    <source>
        <dbReference type="SAM" id="Phobius"/>
    </source>
</evidence>
<name>A0A8J3QED4_9ACTN</name>
<dbReference type="AlphaFoldDB" id="A0A8J3QED4"/>
<comment type="caution">
    <text evidence="2">The sequence shown here is derived from an EMBL/GenBank/DDBJ whole genome shotgun (WGS) entry which is preliminary data.</text>
</comment>
<organism evidence="2 3">
    <name type="scientific">Rhizocola hellebori</name>
    <dbReference type="NCBI Taxonomy" id="1392758"/>
    <lineage>
        <taxon>Bacteria</taxon>
        <taxon>Bacillati</taxon>
        <taxon>Actinomycetota</taxon>
        <taxon>Actinomycetes</taxon>
        <taxon>Micromonosporales</taxon>
        <taxon>Micromonosporaceae</taxon>
        <taxon>Rhizocola</taxon>
    </lineage>
</organism>
<dbReference type="Proteomes" id="UP000612899">
    <property type="component" value="Unassembled WGS sequence"/>
</dbReference>
<sequence length="158" mass="17129">MAATVYIGRMTFEPPPPPVRPRNNVRTILIVVGIVLVLCCGGAIVGGIFLFRTVAEATGPAQQAATKYVDEVMAGDYSTAYASLCSKLRAQRTEAEFTRVQAAQLKISSYRVIGTNVTTRNTTVTAIVTMRLTQAETGAEFTQGFPLLKENGQWHVCE</sequence>
<keyword evidence="1" id="KW-1133">Transmembrane helix</keyword>
<proteinExistence type="predicted"/>
<keyword evidence="1" id="KW-0472">Membrane</keyword>
<evidence type="ECO:0008006" key="4">
    <source>
        <dbReference type="Google" id="ProtNLM"/>
    </source>
</evidence>
<gene>
    <name evidence="2" type="ORF">Rhe02_58430</name>
</gene>